<comment type="caution">
    <text evidence="5">The sequence shown here is derived from an EMBL/GenBank/DDBJ whole genome shotgun (WGS) entry which is preliminary data.</text>
</comment>
<dbReference type="InterPro" id="IPR006141">
    <property type="entry name" value="Intein_N"/>
</dbReference>
<dbReference type="Proteomes" id="UP000178444">
    <property type="component" value="Unassembled WGS sequence"/>
</dbReference>
<evidence type="ECO:0000256" key="3">
    <source>
        <dbReference type="SAM" id="Coils"/>
    </source>
</evidence>
<evidence type="ECO:0000256" key="1">
    <source>
        <dbReference type="ARBA" id="ARBA00022813"/>
    </source>
</evidence>
<dbReference type="NCBIfam" id="TIGR01445">
    <property type="entry name" value="intein_Nterm"/>
    <property type="match status" value="1"/>
</dbReference>
<evidence type="ECO:0000259" key="4">
    <source>
        <dbReference type="PROSITE" id="PS50819"/>
    </source>
</evidence>
<dbReference type="InterPro" id="IPR036844">
    <property type="entry name" value="Hint_dom_sf"/>
</dbReference>
<dbReference type="Gene3D" id="3.10.28.10">
    <property type="entry name" value="Homing endonucleases"/>
    <property type="match status" value="1"/>
</dbReference>
<dbReference type="InterPro" id="IPR004042">
    <property type="entry name" value="Intein_endonuc_central"/>
</dbReference>
<dbReference type="PANTHER" id="PTHR30121:SF6">
    <property type="entry name" value="SLR6007 PROTEIN"/>
    <property type="match status" value="1"/>
</dbReference>
<dbReference type="AlphaFoldDB" id="A0A1F8GUI4"/>
<dbReference type="Pfam" id="PF14890">
    <property type="entry name" value="Intein_splicing"/>
    <property type="match status" value="1"/>
</dbReference>
<dbReference type="Pfam" id="PF14528">
    <property type="entry name" value="LAGLIDADG_3"/>
    <property type="match status" value="1"/>
</dbReference>
<dbReference type="InterPro" id="IPR006142">
    <property type="entry name" value="INTEIN"/>
</dbReference>
<dbReference type="PANTHER" id="PTHR30121">
    <property type="entry name" value="UNCHARACTERIZED PROTEIN YJGR-RELATED"/>
    <property type="match status" value="1"/>
</dbReference>
<sequence length="1149" mass="128757">MAEPINNNSVQKIQDILAPSALSVSPNYIQIGPKYARTIFLATYPRYLNTSWFSPIINLDRVFDISIFVHPKNTATVLKQLRDQLARLQAQAMEESSKGKVRDPILETAMQDIEVLRDKLQQGTDKFFELGVYITLYEDSVKGLDEAESKIKGLLEYQLIFAKAATFRMMDGFNSTLPMDDDRLAEHTSLNTEPISSLFPFVSFDLTSNSGVLYGINTHNNSLVLFDRFNLENANAVVFGKSGGGKSIKGTENVLVRYENKIQLLKIGALVDQLIKKRGIVKIDEELEGVLEPDIEVWAFDAKLKGSWSKVSVAARKDAPKDFYRFSTRSGRVVTTTGDHNMVILKDGVVITDKSTNIRPGQHVPLPRHIGVSANSEISLNLIEILEGSKNIYVAGAGEIIKQNYSTLKTRVIDYELDQYLYRYRDSRRVPLPYFKKIMKILDVNLNHPLLAGLKIVSKSGRGYAPVIFPISKSFLKIIGYIVAEGTITDDLIIISNTDPDIIKDIQIALSSTGTLFFTATDSINIGDRIFVEIIKQLGGKKKSNKKDVLPFIFGLKKDMIAPYLQSYFEGDGCIEHASVMAVSKSKELISGLCYLLYYFDIVGRIKRTTKKAPAWSSKKIYWKLIISGQNDLRKFASEIGFVSQRKNCLLSNITNRESNTNVDLVPELSGFFKEINEVCPSIFYGLSDISALKRGVYDPSPGKLNELTRMVRERIALYMGNASISYVSHGSMMTLISGQYTQDSFARKLEITEKLEKMLAKLEVFANSSLFWDEIVKIEKIKNKNDAYVYDLTVDNEVFLCGTGGLFVHNSYTTKLEMLRHLIFGTQVIVIDPEDEYKYLGDTVGGSTIKISVNSEQHLNPFDLPVPKEGEVSADIFKSHILGLTGLLKLMLGELTPEESAILDEALIQTYAIKDITPDSDFSQAAPPVLSDLLSILEGMTGAESMAIRLKKYTDGTFAGFLNKPTNVPLDNQLVVFSIRDMEEELRPIAMYLVLNHIWTAIRRELKKRILAIDEAWVLMKYPVGADFVSNIARRARKYYTGLTTISQDVSVFLASESGKSVLANSSIQVLMKQSPATIDVVQQTFNLTDAEKFYLLEARVGFGLFFLGQNHVGIRVVASYAEDQIITSDPRQILEIEKAKEEWAKTQ</sequence>
<reference evidence="5 6" key="1">
    <citation type="journal article" date="2016" name="Nat. Commun.">
        <title>Thousands of microbial genomes shed light on interconnected biogeochemical processes in an aquifer system.</title>
        <authorList>
            <person name="Anantharaman K."/>
            <person name="Brown C.T."/>
            <person name="Hug L.A."/>
            <person name="Sharon I."/>
            <person name="Castelle C.J."/>
            <person name="Probst A.J."/>
            <person name="Thomas B.C."/>
            <person name="Singh A."/>
            <person name="Wilkins M.J."/>
            <person name="Karaoz U."/>
            <person name="Brodie E.L."/>
            <person name="Williams K.H."/>
            <person name="Hubbard S.S."/>
            <person name="Banfield J.F."/>
        </authorList>
    </citation>
    <scope>NUCLEOTIDE SEQUENCE [LARGE SCALE GENOMIC DNA]</scope>
</reference>
<organism evidence="5 6">
    <name type="scientific">Candidatus Yanofskybacteria bacterium RIFCSPLOWO2_01_FULL_49_17</name>
    <dbReference type="NCBI Taxonomy" id="1802700"/>
    <lineage>
        <taxon>Bacteria</taxon>
        <taxon>Candidatus Yanofskyibacteriota</taxon>
    </lineage>
</organism>
<feature type="domain" description="DOD-type homing endonuclease" evidence="4">
    <location>
        <begin position="478"/>
        <end position="602"/>
    </location>
</feature>
<dbReference type="SUPFAM" id="SSF51294">
    <property type="entry name" value="Hedgehog/intein (Hint) domain"/>
    <property type="match status" value="1"/>
</dbReference>
<dbReference type="SMART" id="SM00306">
    <property type="entry name" value="HintN"/>
    <property type="match status" value="1"/>
</dbReference>
<dbReference type="Gene3D" id="3.40.50.300">
    <property type="entry name" value="P-loop containing nucleotide triphosphate hydrolases"/>
    <property type="match status" value="1"/>
</dbReference>
<dbReference type="InterPro" id="IPR003587">
    <property type="entry name" value="Hint_dom_N"/>
</dbReference>
<evidence type="ECO:0000313" key="5">
    <source>
        <dbReference type="EMBL" id="OGN28316.1"/>
    </source>
</evidence>
<dbReference type="GO" id="GO:0016539">
    <property type="term" value="P:intein-mediated protein splicing"/>
    <property type="evidence" value="ECO:0007669"/>
    <property type="project" value="InterPro"/>
</dbReference>
<evidence type="ECO:0000313" key="6">
    <source>
        <dbReference type="Proteomes" id="UP000178444"/>
    </source>
</evidence>
<protein>
    <recommendedName>
        <fullName evidence="4">DOD-type homing endonuclease domain-containing protein</fullName>
    </recommendedName>
</protein>
<dbReference type="InterPro" id="IPR027417">
    <property type="entry name" value="P-loop_NTPase"/>
</dbReference>
<accession>A0A1F8GUI4</accession>
<dbReference type="InterPro" id="IPR051162">
    <property type="entry name" value="T4SS_component"/>
</dbReference>
<gene>
    <name evidence="5" type="ORF">A2941_02155</name>
</gene>
<dbReference type="InterPro" id="IPR003586">
    <property type="entry name" value="Hint_dom_C"/>
</dbReference>
<feature type="coiled-coil region" evidence="3">
    <location>
        <begin position="78"/>
        <end position="126"/>
    </location>
</feature>
<dbReference type="EMBL" id="MGKO01000001">
    <property type="protein sequence ID" value="OGN28316.1"/>
    <property type="molecule type" value="Genomic_DNA"/>
</dbReference>
<dbReference type="Gene3D" id="2.170.16.10">
    <property type="entry name" value="Hedgehog/Intein (Hint) domain"/>
    <property type="match status" value="2"/>
</dbReference>
<dbReference type="PROSITE" id="PS50819">
    <property type="entry name" value="INTEIN_ENDONUCLEASE"/>
    <property type="match status" value="1"/>
</dbReference>
<dbReference type="SUPFAM" id="SSF52540">
    <property type="entry name" value="P-loop containing nucleoside triphosphate hydrolases"/>
    <property type="match status" value="1"/>
</dbReference>
<name>A0A1F8GUI4_9BACT</name>
<dbReference type="SUPFAM" id="SSF55608">
    <property type="entry name" value="Homing endonucleases"/>
    <property type="match status" value="1"/>
</dbReference>
<dbReference type="PRINTS" id="PR00379">
    <property type="entry name" value="INTEIN"/>
</dbReference>
<dbReference type="InterPro" id="IPR027434">
    <property type="entry name" value="Homing_endonucl"/>
</dbReference>
<keyword evidence="2" id="KW-0651">Protein splicing</keyword>
<dbReference type="PROSITE" id="PS50818">
    <property type="entry name" value="INTEIN_C_TER"/>
    <property type="match status" value="1"/>
</dbReference>
<dbReference type="InterPro" id="IPR004860">
    <property type="entry name" value="LAGLIDADG_dom"/>
</dbReference>
<dbReference type="GO" id="GO:0004519">
    <property type="term" value="F:endonuclease activity"/>
    <property type="evidence" value="ECO:0007669"/>
    <property type="project" value="InterPro"/>
</dbReference>
<keyword evidence="3" id="KW-0175">Coiled coil</keyword>
<keyword evidence="1" id="KW-0068">Autocatalytic cleavage</keyword>
<dbReference type="Gene3D" id="1.10.8.730">
    <property type="match status" value="1"/>
</dbReference>
<dbReference type="PROSITE" id="PS50817">
    <property type="entry name" value="INTEIN_N_TER"/>
    <property type="match status" value="1"/>
</dbReference>
<evidence type="ECO:0000256" key="2">
    <source>
        <dbReference type="ARBA" id="ARBA00023000"/>
    </source>
</evidence>
<proteinExistence type="predicted"/>
<dbReference type="CDD" id="cd00081">
    <property type="entry name" value="Hint"/>
    <property type="match status" value="1"/>
</dbReference>
<dbReference type="InterPro" id="IPR030934">
    <property type="entry name" value="Intein_C"/>
</dbReference>
<dbReference type="SMART" id="SM00305">
    <property type="entry name" value="HintC"/>
    <property type="match status" value="1"/>
</dbReference>